<feature type="compositionally biased region" description="Low complexity" evidence="6">
    <location>
        <begin position="17"/>
        <end position="43"/>
    </location>
</feature>
<evidence type="ECO:0000256" key="5">
    <source>
        <dbReference type="ARBA" id="ARBA00023242"/>
    </source>
</evidence>
<dbReference type="GO" id="GO:0046982">
    <property type="term" value="F:protein heterodimerization activity"/>
    <property type="evidence" value="ECO:0007669"/>
    <property type="project" value="InterPro"/>
</dbReference>
<organism evidence="7 8">
    <name type="scientific">Knufia fluminis</name>
    <dbReference type="NCBI Taxonomy" id="191047"/>
    <lineage>
        <taxon>Eukaryota</taxon>
        <taxon>Fungi</taxon>
        <taxon>Dikarya</taxon>
        <taxon>Ascomycota</taxon>
        <taxon>Pezizomycotina</taxon>
        <taxon>Eurotiomycetes</taxon>
        <taxon>Chaetothyriomycetidae</taxon>
        <taxon>Chaetothyriales</taxon>
        <taxon>Trichomeriaceae</taxon>
        <taxon>Knufia</taxon>
    </lineage>
</organism>
<feature type="compositionally biased region" description="Acidic residues" evidence="6">
    <location>
        <begin position="220"/>
        <end position="229"/>
    </location>
</feature>
<dbReference type="PANTHER" id="PTHR48068">
    <property type="entry name" value="TAF9 RNA POLYMERASE II, TATA BOX-BINDING PROTEIN (TBP)-ASSOCIATED FACTOR"/>
    <property type="match status" value="1"/>
</dbReference>
<dbReference type="InterPro" id="IPR009072">
    <property type="entry name" value="Histone-fold"/>
</dbReference>
<dbReference type="Gene3D" id="1.10.20.10">
    <property type="entry name" value="Histone, subunit A"/>
    <property type="match status" value="1"/>
</dbReference>
<dbReference type="CDD" id="cd07979">
    <property type="entry name" value="HFD_TAF9"/>
    <property type="match status" value="1"/>
</dbReference>
<evidence type="ECO:0000313" key="7">
    <source>
        <dbReference type="EMBL" id="KAK5949625.1"/>
    </source>
</evidence>
<evidence type="ECO:0000256" key="4">
    <source>
        <dbReference type="ARBA" id="ARBA00023163"/>
    </source>
</evidence>
<evidence type="ECO:0000256" key="1">
    <source>
        <dbReference type="ARBA" id="ARBA00004123"/>
    </source>
</evidence>
<proteinExistence type="inferred from homology"/>
<feature type="region of interest" description="Disordered" evidence="6">
    <location>
        <begin position="220"/>
        <end position="279"/>
    </location>
</feature>
<comment type="caution">
    <text evidence="7">The sequence shown here is derived from an EMBL/GenBank/DDBJ whole genome shotgun (WGS) entry which is preliminary data.</text>
</comment>
<dbReference type="GO" id="GO:0051123">
    <property type="term" value="P:RNA polymerase II preinitiation complex assembly"/>
    <property type="evidence" value="ECO:0007669"/>
    <property type="project" value="TreeGrafter"/>
</dbReference>
<dbReference type="GO" id="GO:0016251">
    <property type="term" value="F:RNA polymerase II general transcription initiation factor activity"/>
    <property type="evidence" value="ECO:0007669"/>
    <property type="project" value="TreeGrafter"/>
</dbReference>
<keyword evidence="5" id="KW-0539">Nucleus</keyword>
<dbReference type="InterPro" id="IPR051431">
    <property type="entry name" value="TFIID_subunit_9"/>
</dbReference>
<dbReference type="PANTHER" id="PTHR48068:SF4">
    <property type="entry name" value="TATA-BOX BINDING PROTEIN ASSOCIATED FACTOR 9"/>
    <property type="match status" value="1"/>
</dbReference>
<dbReference type="GO" id="GO:0003713">
    <property type="term" value="F:transcription coactivator activity"/>
    <property type="evidence" value="ECO:0007669"/>
    <property type="project" value="TreeGrafter"/>
</dbReference>
<dbReference type="InterPro" id="IPR003162">
    <property type="entry name" value="TFIID-31"/>
</dbReference>
<comment type="similarity">
    <text evidence="2">Belongs to the TAF9 family.</text>
</comment>
<keyword evidence="3" id="KW-0805">Transcription regulation</keyword>
<feature type="region of interest" description="Disordered" evidence="6">
    <location>
        <begin position="1"/>
        <end position="67"/>
    </location>
</feature>
<feature type="compositionally biased region" description="Acidic residues" evidence="6">
    <location>
        <begin position="244"/>
        <end position="256"/>
    </location>
</feature>
<feature type="compositionally biased region" description="Acidic residues" evidence="6">
    <location>
        <begin position="264"/>
        <end position="279"/>
    </location>
</feature>
<name>A0AAN8I4A3_9EURO</name>
<gene>
    <name evidence="7" type="primary">TAF9</name>
    <name evidence="7" type="ORF">OHC33_009432</name>
</gene>
<evidence type="ECO:0000256" key="2">
    <source>
        <dbReference type="ARBA" id="ARBA00007646"/>
    </source>
</evidence>
<evidence type="ECO:0000256" key="3">
    <source>
        <dbReference type="ARBA" id="ARBA00023015"/>
    </source>
</evidence>
<dbReference type="GO" id="GO:0000124">
    <property type="term" value="C:SAGA complex"/>
    <property type="evidence" value="ECO:0007669"/>
    <property type="project" value="TreeGrafter"/>
</dbReference>
<keyword evidence="4" id="KW-0804">Transcription</keyword>
<feature type="region of interest" description="Disordered" evidence="6">
    <location>
        <begin position="118"/>
        <end position="140"/>
    </location>
</feature>
<sequence length="279" mass="30247">MASPADPSHPLTPPAESTQPITTQTQSQSQSQSQPQTQTSQQDPTPPLDALLSEPLTSLSDDGTSKRPRDHRLIHLLLSAYGISAYQERVPLQLMDFAYRYTSAVLGDALHIQNEGYDLADSGTTTTGSKGRGRNKNNDEGDISLAALRMSIQSRLGYQFSGNLPKEFLKQLADEKNRVALGPAVREMSSEKVGPLIGGVRLPHERHCLTGMGWGLKDEWESEGEESVDGEGAQRLGGESMQVDGEDEMGEDEDEEGVGRMEDVFGDEGGGGEDTEMQI</sequence>
<dbReference type="Pfam" id="PF02291">
    <property type="entry name" value="TFIID-31kDa"/>
    <property type="match status" value="1"/>
</dbReference>
<keyword evidence="8" id="KW-1185">Reference proteome</keyword>
<dbReference type="FunFam" id="1.10.20.10:FF:000069">
    <property type="entry name" value="Transcription initiation factor TFIID subunit"/>
    <property type="match status" value="1"/>
</dbReference>
<protein>
    <submittedName>
        <fullName evidence="7">Transcription initiation factor TFIID subunit 9</fullName>
    </submittedName>
</protein>
<dbReference type="AlphaFoldDB" id="A0AAN8I4A3"/>
<dbReference type="EMBL" id="JAKLMC020000034">
    <property type="protein sequence ID" value="KAK5949625.1"/>
    <property type="molecule type" value="Genomic_DNA"/>
</dbReference>
<evidence type="ECO:0000313" key="8">
    <source>
        <dbReference type="Proteomes" id="UP001316803"/>
    </source>
</evidence>
<reference evidence="7 8" key="1">
    <citation type="submission" date="2022-12" db="EMBL/GenBank/DDBJ databases">
        <title>Genomic features and morphological characterization of a novel Knufia sp. strain isolated from spacecraft assembly facility.</title>
        <authorList>
            <person name="Teixeira M."/>
            <person name="Chander A.M."/>
            <person name="Stajich J.E."/>
            <person name="Venkateswaran K."/>
        </authorList>
    </citation>
    <scope>NUCLEOTIDE SEQUENCE [LARGE SCALE GENOMIC DNA]</scope>
    <source>
        <strain evidence="7 8">FJI-L2-BK-P2</strain>
    </source>
</reference>
<dbReference type="GO" id="GO:0005669">
    <property type="term" value="C:transcription factor TFIID complex"/>
    <property type="evidence" value="ECO:0007669"/>
    <property type="project" value="TreeGrafter"/>
</dbReference>
<dbReference type="SUPFAM" id="SSF47113">
    <property type="entry name" value="Histone-fold"/>
    <property type="match status" value="1"/>
</dbReference>
<comment type="subcellular location">
    <subcellularLocation>
        <location evidence="1">Nucleus</location>
    </subcellularLocation>
</comment>
<evidence type="ECO:0000256" key="6">
    <source>
        <dbReference type="SAM" id="MobiDB-lite"/>
    </source>
</evidence>
<dbReference type="Proteomes" id="UP001316803">
    <property type="component" value="Unassembled WGS sequence"/>
</dbReference>
<accession>A0AAN8I4A3</accession>